<accession>A0ABP7MHE2</accession>
<comment type="caution">
    <text evidence="2">The sequence shown here is derived from an EMBL/GenBank/DDBJ whole genome shotgun (WGS) entry which is preliminary data.</text>
</comment>
<protein>
    <recommendedName>
        <fullName evidence="1">Tail specific protease domain-containing protein</fullName>
    </recommendedName>
</protein>
<sequence>MLRPLLRLAGLLLLPLLLTLLLTLRPTAAPAQTFAPAADQYFTDALALLRENAVGRRQVDWPKLEQQLRARAFQVATIPETYPLLRLAVQALNDHHSTFVPPAALTTAQLPLTAPTRRAAPDTVAGPADVGYLRVPPFKGTDAQARQYVARLRDQLQRQDQPGLRGWVVDLRGNPGGNLWVMLAALGPVVGEGVLGYFAPGKGRFEAWGYRQGRAFTGRTPYPLLAEPYQLRQPARAVAVLTDGRTASSAEALAVALRGRPGTRSFGQPTFGIPSATTTYPLSDGALLNLTTAYFADRTRRVYDAPLVPDEALAPGQTLSRAVEWVRAQAQP</sequence>
<name>A0ABP7MHE2_9BACT</name>
<dbReference type="Pfam" id="PF03572">
    <property type="entry name" value="Peptidase_S41"/>
    <property type="match status" value="1"/>
</dbReference>
<dbReference type="SUPFAM" id="SSF52096">
    <property type="entry name" value="ClpP/crotonase"/>
    <property type="match status" value="1"/>
</dbReference>
<keyword evidence="3" id="KW-1185">Reference proteome</keyword>
<dbReference type="InterPro" id="IPR005151">
    <property type="entry name" value="Tail-specific_protease"/>
</dbReference>
<organism evidence="2 3">
    <name type="scientific">Hymenobacter algoricola</name>
    <dbReference type="NCBI Taxonomy" id="486267"/>
    <lineage>
        <taxon>Bacteria</taxon>
        <taxon>Pseudomonadati</taxon>
        <taxon>Bacteroidota</taxon>
        <taxon>Cytophagia</taxon>
        <taxon>Cytophagales</taxon>
        <taxon>Hymenobacteraceae</taxon>
        <taxon>Hymenobacter</taxon>
    </lineage>
</organism>
<dbReference type="PANTHER" id="PTHR32060:SF30">
    <property type="entry name" value="CARBOXY-TERMINAL PROCESSING PROTEASE CTPA"/>
    <property type="match status" value="1"/>
</dbReference>
<dbReference type="EMBL" id="BAABDH010000014">
    <property type="protein sequence ID" value="GAA3923153.1"/>
    <property type="molecule type" value="Genomic_DNA"/>
</dbReference>
<dbReference type="CDD" id="cd06567">
    <property type="entry name" value="Peptidase_S41"/>
    <property type="match status" value="1"/>
</dbReference>
<evidence type="ECO:0000313" key="3">
    <source>
        <dbReference type="Proteomes" id="UP001499909"/>
    </source>
</evidence>
<dbReference type="PANTHER" id="PTHR32060">
    <property type="entry name" value="TAIL-SPECIFIC PROTEASE"/>
    <property type="match status" value="1"/>
</dbReference>
<reference evidence="3" key="1">
    <citation type="journal article" date="2019" name="Int. J. Syst. Evol. Microbiol.">
        <title>The Global Catalogue of Microorganisms (GCM) 10K type strain sequencing project: providing services to taxonomists for standard genome sequencing and annotation.</title>
        <authorList>
            <consortium name="The Broad Institute Genomics Platform"/>
            <consortium name="The Broad Institute Genome Sequencing Center for Infectious Disease"/>
            <person name="Wu L."/>
            <person name="Ma J."/>
        </authorList>
    </citation>
    <scope>NUCLEOTIDE SEQUENCE [LARGE SCALE GENOMIC DNA]</scope>
    <source>
        <strain evidence="3">JCM 17214</strain>
    </source>
</reference>
<dbReference type="InterPro" id="IPR029045">
    <property type="entry name" value="ClpP/crotonase-like_dom_sf"/>
</dbReference>
<dbReference type="RefSeq" id="WP_345110086.1">
    <property type="nucleotide sequence ID" value="NZ_BAABDH010000014.1"/>
</dbReference>
<dbReference type="Proteomes" id="UP001499909">
    <property type="component" value="Unassembled WGS sequence"/>
</dbReference>
<dbReference type="SMART" id="SM00245">
    <property type="entry name" value="TSPc"/>
    <property type="match status" value="1"/>
</dbReference>
<gene>
    <name evidence="2" type="ORF">GCM10022406_06730</name>
</gene>
<evidence type="ECO:0000313" key="2">
    <source>
        <dbReference type="EMBL" id="GAA3923153.1"/>
    </source>
</evidence>
<dbReference type="Gene3D" id="3.90.226.10">
    <property type="entry name" value="2-enoyl-CoA Hydratase, Chain A, domain 1"/>
    <property type="match status" value="1"/>
</dbReference>
<evidence type="ECO:0000259" key="1">
    <source>
        <dbReference type="SMART" id="SM00245"/>
    </source>
</evidence>
<feature type="domain" description="Tail specific protease" evidence="1">
    <location>
        <begin position="77"/>
        <end position="314"/>
    </location>
</feature>
<proteinExistence type="predicted"/>